<reference evidence="1 2" key="1">
    <citation type="submission" date="2020-10" db="EMBL/GenBank/DDBJ databases">
        <title>Complete genome sequence of Cupriavidus basilensis CCUG 49340T.</title>
        <authorList>
            <person name="Salva-Serra F."/>
            <person name="Donoso R.A."/>
            <person name="Cho K.H."/>
            <person name="Yoo J.A."/>
            <person name="Lee K."/>
            <person name="Yoon S.-H."/>
            <person name="Perez-Pantoja D."/>
            <person name="Moore E.R.B."/>
        </authorList>
    </citation>
    <scope>NUCLEOTIDE SEQUENCE [LARGE SCALE GENOMIC DNA]</scope>
    <source>
        <strain evidence="2">CCUG 49340</strain>
    </source>
</reference>
<protein>
    <submittedName>
        <fullName evidence="1">ATP-binding protein</fullName>
    </submittedName>
</protein>
<dbReference type="GO" id="GO:0005524">
    <property type="term" value="F:ATP binding"/>
    <property type="evidence" value="ECO:0007669"/>
    <property type="project" value="UniProtKB-KW"/>
</dbReference>
<dbReference type="Proteomes" id="UP000397656">
    <property type="component" value="Chromosome 2"/>
</dbReference>
<name>A0A643G1E7_9BURK</name>
<dbReference type="EMBL" id="CP062804">
    <property type="protein sequence ID" value="QOT80285.1"/>
    <property type="molecule type" value="Genomic_DNA"/>
</dbReference>
<dbReference type="InterPro" id="IPR027417">
    <property type="entry name" value="P-loop_NTPase"/>
</dbReference>
<dbReference type="GeneID" id="98403756"/>
<keyword evidence="1" id="KW-0547">Nucleotide-binding</keyword>
<dbReference type="RefSeq" id="WP_150984332.1">
    <property type="nucleotide sequence ID" value="NZ_CP062804.1"/>
</dbReference>
<dbReference type="PANTHER" id="PTHR43883">
    <property type="entry name" value="SLR0207 PROTEIN"/>
    <property type="match status" value="1"/>
</dbReference>
<dbReference type="PANTHER" id="PTHR43883:SF1">
    <property type="entry name" value="GLUCONOKINASE"/>
    <property type="match status" value="1"/>
</dbReference>
<evidence type="ECO:0000313" key="2">
    <source>
        <dbReference type="Proteomes" id="UP000397656"/>
    </source>
</evidence>
<proteinExistence type="predicted"/>
<dbReference type="InterPro" id="IPR052732">
    <property type="entry name" value="Cell-binding_unc_protein"/>
</dbReference>
<sequence length="185" mass="19787">MQPTRPAAAEAKAAQAAAPAVLYMVCGKIGSGKSTLARQLAARPATVRISEDDWLSRLYPGEIREVADYARCAARLRDAMASHIDALLQAGMSVVLDFPANTPATRSWARAIVEQAGVAHQLHYLDVPDAVCKARLRARNASGTHPFETTDAQFDAITRYFVAPSADEGFNVIRHVPSEAGAATT</sequence>
<dbReference type="Gene3D" id="3.40.50.300">
    <property type="entry name" value="P-loop containing nucleotide triphosphate hydrolases"/>
    <property type="match status" value="1"/>
</dbReference>
<dbReference type="AlphaFoldDB" id="A0A643G1E7"/>
<keyword evidence="1" id="KW-0067">ATP-binding</keyword>
<organism evidence="1 2">
    <name type="scientific">Cupriavidus basilensis</name>
    <dbReference type="NCBI Taxonomy" id="68895"/>
    <lineage>
        <taxon>Bacteria</taxon>
        <taxon>Pseudomonadati</taxon>
        <taxon>Pseudomonadota</taxon>
        <taxon>Betaproteobacteria</taxon>
        <taxon>Burkholderiales</taxon>
        <taxon>Burkholderiaceae</taxon>
        <taxon>Cupriavidus</taxon>
    </lineage>
</organism>
<evidence type="ECO:0000313" key="1">
    <source>
        <dbReference type="EMBL" id="QOT80285.1"/>
    </source>
</evidence>
<accession>A0A643G1E7</accession>
<gene>
    <name evidence="1" type="ORF">F7R26_022760</name>
</gene>
<dbReference type="SUPFAM" id="SSF52540">
    <property type="entry name" value="P-loop containing nucleoside triphosphate hydrolases"/>
    <property type="match status" value="1"/>
</dbReference>
<dbReference type="Pfam" id="PF13671">
    <property type="entry name" value="AAA_33"/>
    <property type="match status" value="1"/>
</dbReference>